<organism evidence="1 2">
    <name type="scientific">Emticicia soli</name>
    <dbReference type="NCBI Taxonomy" id="2027878"/>
    <lineage>
        <taxon>Bacteria</taxon>
        <taxon>Pseudomonadati</taxon>
        <taxon>Bacteroidota</taxon>
        <taxon>Cytophagia</taxon>
        <taxon>Cytophagales</taxon>
        <taxon>Leadbetterellaceae</taxon>
        <taxon>Emticicia</taxon>
    </lineage>
</organism>
<reference evidence="2" key="1">
    <citation type="journal article" date="2019" name="Int. J. Syst. Evol. Microbiol.">
        <title>The Global Catalogue of Microorganisms (GCM) 10K type strain sequencing project: providing services to taxonomists for standard genome sequencing and annotation.</title>
        <authorList>
            <consortium name="The Broad Institute Genomics Platform"/>
            <consortium name="The Broad Institute Genome Sequencing Center for Infectious Disease"/>
            <person name="Wu L."/>
            <person name="Ma J."/>
        </authorList>
    </citation>
    <scope>NUCLEOTIDE SEQUENCE [LARGE SCALE GENOMIC DNA]</scope>
    <source>
        <strain evidence="2">KCTC 52344</strain>
    </source>
</reference>
<accession>A0ABW5JEP2</accession>
<proteinExistence type="predicted"/>
<evidence type="ECO:0000313" key="2">
    <source>
        <dbReference type="Proteomes" id="UP001597510"/>
    </source>
</evidence>
<name>A0ABW5JEP2_9BACT</name>
<keyword evidence="2" id="KW-1185">Reference proteome</keyword>
<dbReference type="EMBL" id="JBHULC010000033">
    <property type="protein sequence ID" value="MFD2523315.1"/>
    <property type="molecule type" value="Genomic_DNA"/>
</dbReference>
<dbReference type="Proteomes" id="UP001597510">
    <property type="component" value="Unassembled WGS sequence"/>
</dbReference>
<protein>
    <submittedName>
        <fullName evidence="1">Uncharacterized protein</fullName>
    </submittedName>
</protein>
<sequence>MAKTQILGRQLKDGTIGRADLNTTVSGDAVVTKIIGSNGLAVASSTGVDDGTGDVTLAVDLTFLNSKYPSLDLSRSQNHVFAGPAVGNGSPSFRALVAGDIPTIAISGVSGLQTALDTKLSGFGATNRLAKYTTAGTLGNSQIYDDGVNVGVGHTSPSSMLDVNGTLTLRNTTIAHTIIPAVNVNGIARSLMFTYNSSATTEGFSFKNIYNNTDLLFINGGGNVGIGTTTPTLGKLQINGITDNSGVGIALAEVGGQGLLKVTNTGITMERPAGSNANLALITAAQSYGATGGGIVFQTNGVNVGKITKEGNFGVGNTAPTYR</sequence>
<comment type="caution">
    <text evidence="1">The sequence shown here is derived from an EMBL/GenBank/DDBJ whole genome shotgun (WGS) entry which is preliminary data.</text>
</comment>
<feature type="non-terminal residue" evidence="1">
    <location>
        <position position="323"/>
    </location>
</feature>
<gene>
    <name evidence="1" type="ORF">ACFSR2_20625</name>
</gene>
<evidence type="ECO:0000313" key="1">
    <source>
        <dbReference type="EMBL" id="MFD2523315.1"/>
    </source>
</evidence>